<evidence type="ECO:0000313" key="2">
    <source>
        <dbReference type="EMBL" id="KAH9844321.1"/>
    </source>
</evidence>
<dbReference type="RefSeq" id="XP_047785131.1">
    <property type="nucleotide sequence ID" value="XM_047918331.1"/>
</dbReference>
<proteinExistence type="predicted"/>
<sequence length="286" mass="31763">MHSHVSCSIYLPSCSSVFYRGSSMNTLVVKDLRQSRPHYPLEIYECIIGFGPVEDIINCTMVCKAWYPSSRYLSLQTVYLRSQEQTFRLASILRTNPQLGQSSRKSTLLIDPQVSVSVLSPTPVHRDVFLHLSRFTEVTTLSLEKVEIFSPSTLAALICALPAVSALKCTRVSFRSLSWGPLRRPRGTLLRLDLNTDDHAASASLESHPDADEPCGAIFSEPFGRSCKLGFPFIVGCLYSNVLAQPDHPNLGSSRCIPRRSDTARWPTSVSCTSQDTHEASHEDNN</sequence>
<dbReference type="EMBL" id="JADCUA010000001">
    <property type="protein sequence ID" value="KAH9844321.1"/>
    <property type="molecule type" value="Genomic_DNA"/>
</dbReference>
<evidence type="ECO:0000313" key="3">
    <source>
        <dbReference type="Proteomes" id="UP000814176"/>
    </source>
</evidence>
<protein>
    <recommendedName>
        <fullName evidence="4">F-box domain-containing protein</fullName>
    </recommendedName>
</protein>
<keyword evidence="3" id="KW-1185">Reference proteome</keyword>
<name>A0ABQ8KYN5_9APHY</name>
<evidence type="ECO:0000256" key="1">
    <source>
        <dbReference type="SAM" id="MobiDB-lite"/>
    </source>
</evidence>
<comment type="caution">
    <text evidence="2">The sequence shown here is derived from an EMBL/GenBank/DDBJ whole genome shotgun (WGS) entry which is preliminary data.</text>
</comment>
<gene>
    <name evidence="2" type="ORF">C8Q71DRAFT_40152</name>
</gene>
<feature type="region of interest" description="Disordered" evidence="1">
    <location>
        <begin position="265"/>
        <end position="286"/>
    </location>
</feature>
<accession>A0ABQ8KYN5</accession>
<evidence type="ECO:0008006" key="4">
    <source>
        <dbReference type="Google" id="ProtNLM"/>
    </source>
</evidence>
<dbReference type="Proteomes" id="UP000814176">
    <property type="component" value="Unassembled WGS sequence"/>
</dbReference>
<reference evidence="2 3" key="1">
    <citation type="journal article" date="2021" name="Environ. Microbiol.">
        <title>Gene family expansions and transcriptome signatures uncover fungal adaptations to wood decay.</title>
        <authorList>
            <person name="Hage H."/>
            <person name="Miyauchi S."/>
            <person name="Viragh M."/>
            <person name="Drula E."/>
            <person name="Min B."/>
            <person name="Chaduli D."/>
            <person name="Navarro D."/>
            <person name="Favel A."/>
            <person name="Norest M."/>
            <person name="Lesage-Meessen L."/>
            <person name="Balint B."/>
            <person name="Merenyi Z."/>
            <person name="de Eugenio L."/>
            <person name="Morin E."/>
            <person name="Martinez A.T."/>
            <person name="Baldrian P."/>
            <person name="Stursova M."/>
            <person name="Martinez M.J."/>
            <person name="Novotny C."/>
            <person name="Magnuson J.K."/>
            <person name="Spatafora J.W."/>
            <person name="Maurice S."/>
            <person name="Pangilinan J."/>
            <person name="Andreopoulos W."/>
            <person name="LaButti K."/>
            <person name="Hundley H."/>
            <person name="Na H."/>
            <person name="Kuo A."/>
            <person name="Barry K."/>
            <person name="Lipzen A."/>
            <person name="Henrissat B."/>
            <person name="Riley R."/>
            <person name="Ahrendt S."/>
            <person name="Nagy L.G."/>
            <person name="Grigoriev I.V."/>
            <person name="Martin F."/>
            <person name="Rosso M.N."/>
        </authorList>
    </citation>
    <scope>NUCLEOTIDE SEQUENCE [LARGE SCALE GENOMIC DNA]</scope>
    <source>
        <strain evidence="2 3">CIRM-BRFM 1785</strain>
    </source>
</reference>
<feature type="compositionally biased region" description="Polar residues" evidence="1">
    <location>
        <begin position="266"/>
        <end position="275"/>
    </location>
</feature>
<feature type="compositionally biased region" description="Basic and acidic residues" evidence="1">
    <location>
        <begin position="276"/>
        <end position="286"/>
    </location>
</feature>
<organism evidence="2 3">
    <name type="scientific">Rhodofomes roseus</name>
    <dbReference type="NCBI Taxonomy" id="34475"/>
    <lineage>
        <taxon>Eukaryota</taxon>
        <taxon>Fungi</taxon>
        <taxon>Dikarya</taxon>
        <taxon>Basidiomycota</taxon>
        <taxon>Agaricomycotina</taxon>
        <taxon>Agaricomycetes</taxon>
        <taxon>Polyporales</taxon>
        <taxon>Rhodofomes</taxon>
    </lineage>
</organism>
<dbReference type="GeneID" id="71999063"/>